<dbReference type="InterPro" id="IPR006598">
    <property type="entry name" value="CAP10"/>
</dbReference>
<dbReference type="Proteomes" id="UP000596660">
    <property type="component" value="Unplaced"/>
</dbReference>
<name>A0A803KZ75_CHEQI</name>
<feature type="domain" description="Glycosyl transferase CAP10" evidence="1">
    <location>
        <begin position="550"/>
        <end position="768"/>
    </location>
</feature>
<evidence type="ECO:0000313" key="3">
    <source>
        <dbReference type="Proteomes" id="UP000596660"/>
    </source>
</evidence>
<dbReference type="OMA" id="FAVEYGN"/>
<sequence length="845" mass="99144">MNITCPANYPPTTYNLNFKSNETCPEYFRWIHEDLKIWKENGITREMVESLEDKGTHFRLVIVNGIAYVKQYGKAYQTRDTNSFWGILQLLKLYPGRLPDLDLVFQCEDLPAIKKHDYKGTKATFAPPQFHFCGDDSSYDIVFPDWSYWGWPEINIKPWVPLLKDIKEANPMKNWTSREPYAFWKGNLHNGPRRQLNKCNSTNDWSTVIVKQDWREKEAFRNSDLSKQCTHRYKLYMEGISWSVSEKYILACDSMTILINPKYYDFFTRSLIPMVHYWPANPDNLCQSIKFAVDWGNKNTHKAQEIGKAGSKFIFDQMKMENVYDYMFHLLNEYAKLLKYRPTIPEGAIELCSEKFSCSPMGLEATFKQETMVNGPSKHGPCKLPSPYDPNTLEAIIDRNSKIKQVVEMWEKEIESASAGNSVLFNYSIMFSKNNNHEYPKRDEYLLNCTSSNMNITCPANYSPNTFNSNNFTSNQTCPEYFRWIHEDLKTWKSQGITRKMVERLKKDAHFRLVIVNGTAYVKQYAKAYQTRDDFTLWGILQLLKLYPGRLPDLDLMFQCHDKPSIKRKYYRGWRAAFAYPQPPPQFHYCGDDSTFDIVFPDWSFWGWPEVNVKPWVPLEKDLQEGNAMKSWTSREPYAFWKGNLHNGPRPKLGKCNSIKDWNAQVIDQDWIKEWREGFKDSDLSKQCVHRFKIYMEGNAWSHYWPVSDKHICKSIKFAVEWGNNNTDKAQEIGNAGSKFIFDQIKMELVYDYMFHVLYEYAKLLKYKPTVPEGAVELCSERFACSPLGLETTYKIATMVNGPSERGPCQLPPPYDPLTIQSIRDRNAKIKKQVKSWEPNAWYEW</sequence>
<dbReference type="EnsemblPlants" id="AUR62004334-RA">
    <property type="protein sequence ID" value="AUR62004334-RA:cds"/>
    <property type="gene ID" value="AUR62004334"/>
</dbReference>
<evidence type="ECO:0000259" key="1">
    <source>
        <dbReference type="SMART" id="SM00672"/>
    </source>
</evidence>
<reference evidence="2" key="2">
    <citation type="submission" date="2021-03" db="UniProtKB">
        <authorList>
            <consortium name="EnsemblPlants"/>
        </authorList>
    </citation>
    <scope>IDENTIFICATION</scope>
</reference>
<dbReference type="SMART" id="SM00672">
    <property type="entry name" value="CAP10"/>
    <property type="match status" value="2"/>
</dbReference>
<dbReference type="AlphaFoldDB" id="A0A803KZ75"/>
<proteinExistence type="predicted"/>
<dbReference type="Gramene" id="AUR62004334-RA">
    <property type="protein sequence ID" value="AUR62004334-RA:cds"/>
    <property type="gene ID" value="AUR62004334"/>
</dbReference>
<dbReference type="PANTHER" id="PTHR12203">
    <property type="entry name" value="KDEL LYS-ASP-GLU-LEU CONTAINING - RELATED"/>
    <property type="match status" value="1"/>
</dbReference>
<dbReference type="Pfam" id="PF05686">
    <property type="entry name" value="Glyco_transf_90"/>
    <property type="match status" value="2"/>
</dbReference>
<dbReference type="InterPro" id="IPR051091">
    <property type="entry name" value="O-Glucosyltr/Glycosyltrsf_90"/>
</dbReference>
<protein>
    <recommendedName>
        <fullName evidence="1">Glycosyl transferase CAP10 domain-containing protein</fullName>
    </recommendedName>
</protein>
<dbReference type="PANTHER" id="PTHR12203:SF99">
    <property type="entry name" value="OS04G0534100 PROTEIN"/>
    <property type="match status" value="1"/>
</dbReference>
<organism evidence="2 3">
    <name type="scientific">Chenopodium quinoa</name>
    <name type="common">Quinoa</name>
    <dbReference type="NCBI Taxonomy" id="63459"/>
    <lineage>
        <taxon>Eukaryota</taxon>
        <taxon>Viridiplantae</taxon>
        <taxon>Streptophyta</taxon>
        <taxon>Embryophyta</taxon>
        <taxon>Tracheophyta</taxon>
        <taxon>Spermatophyta</taxon>
        <taxon>Magnoliopsida</taxon>
        <taxon>eudicotyledons</taxon>
        <taxon>Gunneridae</taxon>
        <taxon>Pentapetalae</taxon>
        <taxon>Caryophyllales</taxon>
        <taxon>Chenopodiaceae</taxon>
        <taxon>Chenopodioideae</taxon>
        <taxon>Atripliceae</taxon>
        <taxon>Chenopodium</taxon>
    </lineage>
</organism>
<accession>A0A803KZ75</accession>
<reference evidence="2" key="1">
    <citation type="journal article" date="2017" name="Nature">
        <title>The genome of Chenopodium quinoa.</title>
        <authorList>
            <person name="Jarvis D.E."/>
            <person name="Ho Y.S."/>
            <person name="Lightfoot D.J."/>
            <person name="Schmoeckel S.M."/>
            <person name="Li B."/>
            <person name="Borm T.J.A."/>
            <person name="Ohyanagi H."/>
            <person name="Mineta K."/>
            <person name="Michell C.T."/>
            <person name="Saber N."/>
            <person name="Kharbatia N.M."/>
            <person name="Rupper R.R."/>
            <person name="Sharp A.R."/>
            <person name="Dally N."/>
            <person name="Boughton B.A."/>
            <person name="Woo Y.H."/>
            <person name="Gao G."/>
            <person name="Schijlen E.G.W.M."/>
            <person name="Guo X."/>
            <person name="Momin A.A."/>
            <person name="Negrao S."/>
            <person name="Al-Babili S."/>
            <person name="Gehring C."/>
            <person name="Roessner U."/>
            <person name="Jung C."/>
            <person name="Murphy K."/>
            <person name="Arold S.T."/>
            <person name="Gojobori T."/>
            <person name="van der Linden C.G."/>
            <person name="van Loo E.N."/>
            <person name="Jellen E.N."/>
            <person name="Maughan P.J."/>
            <person name="Tester M."/>
        </authorList>
    </citation>
    <scope>NUCLEOTIDE SEQUENCE [LARGE SCALE GENOMIC DNA]</scope>
    <source>
        <strain evidence="2">cv. PI 614886</strain>
    </source>
</reference>
<evidence type="ECO:0000313" key="2">
    <source>
        <dbReference type="EnsemblPlants" id="AUR62004334-RA:cds"/>
    </source>
</evidence>
<keyword evidence="3" id="KW-1185">Reference proteome</keyword>
<feature type="domain" description="Glycosyl transferase CAP10" evidence="1">
    <location>
        <begin position="97"/>
        <end position="341"/>
    </location>
</feature>